<comment type="caution">
    <text evidence="2">The sequence shown here is derived from an EMBL/GenBank/DDBJ whole genome shotgun (WGS) entry which is preliminary data.</text>
</comment>
<feature type="signal peptide" evidence="1">
    <location>
        <begin position="1"/>
        <end position="18"/>
    </location>
</feature>
<keyword evidence="3" id="KW-1185">Reference proteome</keyword>
<gene>
    <name evidence="2" type="ORF">E2C01_057224</name>
</gene>
<dbReference type="EMBL" id="VSRR010020437">
    <property type="protein sequence ID" value="MPC63130.1"/>
    <property type="molecule type" value="Genomic_DNA"/>
</dbReference>
<sequence length="84" mass="8276">MAAAAVALVKAVMVGVVGEEAWLGLWRLVEDEAAVTAVEESTSFSDRCGGGGGGGGGGSGDDLVAQQVTTVMSAGSCAVCDWLQ</sequence>
<evidence type="ECO:0000313" key="3">
    <source>
        <dbReference type="Proteomes" id="UP000324222"/>
    </source>
</evidence>
<dbReference type="Proteomes" id="UP000324222">
    <property type="component" value="Unassembled WGS sequence"/>
</dbReference>
<name>A0A5B7GSV0_PORTR</name>
<proteinExistence type="predicted"/>
<evidence type="ECO:0000313" key="2">
    <source>
        <dbReference type="EMBL" id="MPC63130.1"/>
    </source>
</evidence>
<keyword evidence="1" id="KW-0732">Signal</keyword>
<accession>A0A5B7GSV0</accession>
<reference evidence="2 3" key="1">
    <citation type="submission" date="2019-05" db="EMBL/GenBank/DDBJ databases">
        <title>Another draft genome of Portunus trituberculatus and its Hox gene families provides insights of decapod evolution.</title>
        <authorList>
            <person name="Jeong J.-H."/>
            <person name="Song I."/>
            <person name="Kim S."/>
            <person name="Choi T."/>
            <person name="Kim D."/>
            <person name="Ryu S."/>
            <person name="Kim W."/>
        </authorList>
    </citation>
    <scope>NUCLEOTIDE SEQUENCE [LARGE SCALE GENOMIC DNA]</scope>
    <source>
        <tissue evidence="2">Muscle</tissue>
    </source>
</reference>
<dbReference type="AlphaFoldDB" id="A0A5B7GSV0"/>
<evidence type="ECO:0008006" key="4">
    <source>
        <dbReference type="Google" id="ProtNLM"/>
    </source>
</evidence>
<evidence type="ECO:0000256" key="1">
    <source>
        <dbReference type="SAM" id="SignalP"/>
    </source>
</evidence>
<organism evidence="2 3">
    <name type="scientific">Portunus trituberculatus</name>
    <name type="common">Swimming crab</name>
    <name type="synonym">Neptunus trituberculatus</name>
    <dbReference type="NCBI Taxonomy" id="210409"/>
    <lineage>
        <taxon>Eukaryota</taxon>
        <taxon>Metazoa</taxon>
        <taxon>Ecdysozoa</taxon>
        <taxon>Arthropoda</taxon>
        <taxon>Crustacea</taxon>
        <taxon>Multicrustacea</taxon>
        <taxon>Malacostraca</taxon>
        <taxon>Eumalacostraca</taxon>
        <taxon>Eucarida</taxon>
        <taxon>Decapoda</taxon>
        <taxon>Pleocyemata</taxon>
        <taxon>Brachyura</taxon>
        <taxon>Eubrachyura</taxon>
        <taxon>Portunoidea</taxon>
        <taxon>Portunidae</taxon>
        <taxon>Portuninae</taxon>
        <taxon>Portunus</taxon>
    </lineage>
</organism>
<feature type="chain" id="PRO_5022713933" description="Secreted protein" evidence="1">
    <location>
        <begin position="19"/>
        <end position="84"/>
    </location>
</feature>
<protein>
    <recommendedName>
        <fullName evidence="4">Secreted protein</fullName>
    </recommendedName>
</protein>